<keyword evidence="2" id="KW-0614">Plasmid</keyword>
<geneLocation type="plasmid" evidence="2 3">
    <name>p1</name>
</geneLocation>
<reference evidence="2 3" key="1">
    <citation type="submission" date="2018-09" db="EMBL/GenBank/DDBJ databases">
        <title>Whole genome based analysis of evolution and adaptive divergence in Indian and Brazilian strains of Azospirillum brasilense.</title>
        <authorList>
            <person name="Singh C."/>
            <person name="Tripathi A.K."/>
        </authorList>
    </citation>
    <scope>NUCLEOTIDE SEQUENCE [LARGE SCALE GENOMIC DNA]</scope>
    <source>
        <strain evidence="2 3">MTCC4035</strain>
        <plasmid evidence="2 3">p1</plasmid>
    </source>
</reference>
<organism evidence="2 3">
    <name type="scientific">Azospirillum argentinense</name>
    <dbReference type="NCBI Taxonomy" id="2970906"/>
    <lineage>
        <taxon>Bacteria</taxon>
        <taxon>Pseudomonadati</taxon>
        <taxon>Pseudomonadota</taxon>
        <taxon>Alphaproteobacteria</taxon>
        <taxon>Rhodospirillales</taxon>
        <taxon>Azospirillaceae</taxon>
        <taxon>Azospirillum</taxon>
    </lineage>
</organism>
<proteinExistence type="predicted"/>
<dbReference type="InterPro" id="IPR038475">
    <property type="entry name" value="RecG_C_sf"/>
</dbReference>
<name>A0A4D8PJR1_9PROT</name>
<accession>A0A4D8PJR1</accession>
<dbReference type="EMBL" id="CP032322">
    <property type="protein sequence ID" value="QCN97450.1"/>
    <property type="molecule type" value="Genomic_DNA"/>
</dbReference>
<dbReference type="Gene3D" id="3.30.565.60">
    <property type="match status" value="1"/>
</dbReference>
<sequence>MSEQFVLDLRPPYVDGADAALWAPRDIWKNFSEWSVPTFGEDRRVEYKIVSAHLDELAKYFSMFSNTADGGVLVIGVDKRNEIVGCSSADTNKLNDIEKLHLQRCPLARPEFRRVPVTVDGKTDFLISIYIPYIGKLIETNRKESFIRYGDSIHKMTDEERHDFRSSRHELSYEQDSCGLTYPSEFDGDIIEEFCTRYKDTENLHHLSDEEILELAQLGVIESGKFVPNNAFTLLAAKTPKKLIPGCRIRVQRFEGAQEGSGNTYSPLVDKFIDGNVVRLIKGAQEFIDTILYDFTWLNKDGKFITAKEYPSLAWFEALVNACVHRSYSFSGTDVTIKFFDDRLEVESPGGFCPPVNAKNIYQVRASRNPILMNAL</sequence>
<dbReference type="Pfam" id="PF13749">
    <property type="entry name" value="HATPase_c_4"/>
    <property type="match status" value="1"/>
</dbReference>
<feature type="domain" description="Schlafen AlbA-2" evidence="1">
    <location>
        <begin position="41"/>
        <end position="156"/>
    </location>
</feature>
<evidence type="ECO:0000313" key="2">
    <source>
        <dbReference type="EMBL" id="QCN97450.1"/>
    </source>
</evidence>
<dbReference type="AlphaFoldDB" id="A0A4D8PJR1"/>
<dbReference type="PANTHER" id="PTHR30595">
    <property type="entry name" value="GLPR-RELATED TRANSCRIPTIONAL REPRESSOR"/>
    <property type="match status" value="1"/>
</dbReference>
<evidence type="ECO:0000313" key="3">
    <source>
        <dbReference type="Proteomes" id="UP000298595"/>
    </source>
</evidence>
<dbReference type="PANTHER" id="PTHR30595:SF6">
    <property type="entry name" value="SCHLAFEN ALBA-2 DOMAIN-CONTAINING PROTEIN"/>
    <property type="match status" value="1"/>
</dbReference>
<dbReference type="Proteomes" id="UP000298595">
    <property type="component" value="Plasmid p1"/>
</dbReference>
<dbReference type="RefSeq" id="WP_137116743.1">
    <property type="nucleotide sequence ID" value="NZ_CP032322.1"/>
</dbReference>
<protein>
    <recommendedName>
        <fullName evidence="1">Schlafen AlbA-2 domain-containing protein</fullName>
    </recommendedName>
</protein>
<dbReference type="InterPro" id="IPR007421">
    <property type="entry name" value="Schlafen_AlbA_2_dom"/>
</dbReference>
<dbReference type="Pfam" id="PF04326">
    <property type="entry name" value="SLFN_AlbA_2"/>
    <property type="match status" value="1"/>
</dbReference>
<dbReference type="InterPro" id="IPR038461">
    <property type="entry name" value="Schlafen_AlbA_2_dom_sf"/>
</dbReference>
<gene>
    <name evidence="2" type="ORF">D3093_19665</name>
</gene>
<dbReference type="KEGG" id="aare:D3093_19665"/>
<dbReference type="Gene3D" id="3.30.950.30">
    <property type="entry name" value="Schlafen, AAA domain"/>
    <property type="match status" value="1"/>
</dbReference>
<evidence type="ECO:0000259" key="1">
    <source>
        <dbReference type="Pfam" id="PF04326"/>
    </source>
</evidence>